<gene>
    <name evidence="11" type="ORF">LEP1GSC081_3264</name>
</gene>
<evidence type="ECO:0000256" key="5">
    <source>
        <dbReference type="ARBA" id="ARBA00022764"/>
    </source>
</evidence>
<dbReference type="GO" id="GO:0009055">
    <property type="term" value="F:electron transfer activity"/>
    <property type="evidence" value="ECO:0007669"/>
    <property type="project" value="InterPro"/>
</dbReference>
<evidence type="ECO:0000256" key="4">
    <source>
        <dbReference type="ARBA" id="ARBA00022729"/>
    </source>
</evidence>
<reference evidence="11 12" key="1">
    <citation type="submission" date="2012-10" db="EMBL/GenBank/DDBJ databases">
        <authorList>
            <person name="Harkins D.M."/>
            <person name="Durkin A.S."/>
            <person name="Brinkac L.M."/>
            <person name="Selengut J.D."/>
            <person name="Sanka R."/>
            <person name="DePew J."/>
            <person name="Purushe J."/>
            <person name="Peacock S.J."/>
            <person name="Thaipadungpanit J."/>
            <person name="Wuthiekanun V.W."/>
            <person name="Day N.P."/>
            <person name="Vinetz J.M."/>
            <person name="Sutton G.G."/>
            <person name="Nelson W.C."/>
            <person name="Fouts D.E."/>
        </authorList>
    </citation>
    <scope>NUCLEOTIDE SEQUENCE [LARGE SCALE GENOMIC DNA]</scope>
    <source>
        <strain evidence="11 12">H1</strain>
    </source>
</reference>
<keyword evidence="7 9" id="KW-0408">Iron</keyword>
<keyword evidence="2 8" id="KW-0349">Heme</keyword>
<sequence length="399" mass="44276">MRFLLYSISILFLIKCESGILPFAPFDKKKSNTNELLLLLLIPQNSYVWSLPPGFPTPVVPASNPMTQEKVDLGRFLFYDRKLSGNQTQSCASCHKQSLAFTDGLTKGVGSTGEVHPRNAQGIINVAYNVRQTWVNPVLKDLEDQTLVPMFGEHPVELGLANHENELLDRLRSENRYQDMFRKAFPFGDPFTISNVIKAIACFERTLISGRSPYDKYLYDGNVSALGNSVQRASILRGAQIFFSEKGECFHCHGGFNFTETSIHSGTVNAEITFHNNGLYNIGGTGDYPVDNPGLFEFTGLTSDKGKFRAPSIRNIELTAPYMHDGSIDSLENVVEHYNAGGRNVLNGPYAGDGRTNPNKNAFIFPIGLTAGEKTDLVNFLKSLTDTEFINDPKHSNPF</sequence>
<dbReference type="GO" id="GO:0042597">
    <property type="term" value="C:periplasmic space"/>
    <property type="evidence" value="ECO:0007669"/>
    <property type="project" value="UniProtKB-SubCell"/>
</dbReference>
<dbReference type="InterPro" id="IPR009056">
    <property type="entry name" value="Cyt_c-like_dom"/>
</dbReference>
<dbReference type="Gene3D" id="1.10.760.10">
    <property type="entry name" value="Cytochrome c-like domain"/>
    <property type="match status" value="2"/>
</dbReference>
<evidence type="ECO:0000256" key="3">
    <source>
        <dbReference type="ARBA" id="ARBA00022723"/>
    </source>
</evidence>
<proteinExistence type="predicted"/>
<evidence type="ECO:0000313" key="12">
    <source>
        <dbReference type="Proteomes" id="UP000006253"/>
    </source>
</evidence>
<name>A0A0E2B3B4_9LEPT</name>
<evidence type="ECO:0000259" key="10">
    <source>
        <dbReference type="PROSITE" id="PS51007"/>
    </source>
</evidence>
<feature type="binding site" description="covalent" evidence="8">
    <location>
        <position position="252"/>
    </location>
    <ligand>
        <name>heme c</name>
        <dbReference type="ChEBI" id="CHEBI:61717"/>
        <label>2</label>
    </ligand>
</feature>
<comment type="cofactor">
    <cofactor evidence="8">
        <name>heme</name>
        <dbReference type="ChEBI" id="CHEBI:30413"/>
    </cofactor>
    <text evidence="8">Binds 2 heme groups.</text>
</comment>
<dbReference type="PROSITE" id="PS51007">
    <property type="entry name" value="CYTC"/>
    <property type="match status" value="1"/>
</dbReference>
<dbReference type="AlphaFoldDB" id="A0A0E2B3B4"/>
<dbReference type="PANTHER" id="PTHR30600:SF14">
    <property type="entry name" value="CYTOCHROME C PEROXIDASE"/>
    <property type="match status" value="1"/>
</dbReference>
<evidence type="ECO:0000313" key="11">
    <source>
        <dbReference type="EMBL" id="EKO15738.1"/>
    </source>
</evidence>
<keyword evidence="6" id="KW-0560">Oxidoreductase</keyword>
<dbReference type="InterPro" id="IPR036909">
    <property type="entry name" value="Cyt_c-like_dom_sf"/>
</dbReference>
<feature type="binding site" description="axial binding residue" evidence="9">
    <location>
        <position position="253"/>
    </location>
    <ligand>
        <name>heme c</name>
        <dbReference type="ChEBI" id="CHEBI:61717"/>
        <label>2</label>
    </ligand>
    <ligandPart>
        <name>Fe</name>
        <dbReference type="ChEBI" id="CHEBI:18248"/>
    </ligandPart>
</feature>
<dbReference type="EMBL" id="AHMY02000040">
    <property type="protein sequence ID" value="EKO15738.1"/>
    <property type="molecule type" value="Genomic_DNA"/>
</dbReference>
<dbReference type="Pfam" id="PF03150">
    <property type="entry name" value="CCP_MauG"/>
    <property type="match status" value="1"/>
</dbReference>
<protein>
    <submittedName>
        <fullName evidence="11">Di-heme enzyme, MXAN_0977 family</fullName>
    </submittedName>
</protein>
<evidence type="ECO:0000256" key="1">
    <source>
        <dbReference type="ARBA" id="ARBA00004418"/>
    </source>
</evidence>
<comment type="caution">
    <text evidence="11">The sequence shown here is derived from an EMBL/GenBank/DDBJ whole genome shotgun (WGS) entry which is preliminary data.</text>
</comment>
<dbReference type="NCBIfam" id="TIGR04039">
    <property type="entry name" value="MXAN_0977_Heme2"/>
    <property type="match status" value="1"/>
</dbReference>
<dbReference type="GO" id="GO:0004130">
    <property type="term" value="F:cytochrome-c peroxidase activity"/>
    <property type="evidence" value="ECO:0007669"/>
    <property type="project" value="TreeGrafter"/>
</dbReference>
<dbReference type="PANTHER" id="PTHR30600">
    <property type="entry name" value="CYTOCHROME C PEROXIDASE-RELATED"/>
    <property type="match status" value="1"/>
</dbReference>
<feature type="domain" description="Cytochrome c" evidence="10">
    <location>
        <begin position="233"/>
        <end position="385"/>
    </location>
</feature>
<dbReference type="FunFam" id="1.10.760.10:FF:000042">
    <property type="entry name" value="Cytochrome c peroxidase"/>
    <property type="match status" value="1"/>
</dbReference>
<evidence type="ECO:0000256" key="2">
    <source>
        <dbReference type="ARBA" id="ARBA00022617"/>
    </source>
</evidence>
<keyword evidence="3 9" id="KW-0479">Metal-binding</keyword>
<accession>A0A0E2B3B4</accession>
<dbReference type="Proteomes" id="UP000006253">
    <property type="component" value="Unassembled WGS sequence"/>
</dbReference>
<dbReference type="RefSeq" id="WP_004765442.1">
    <property type="nucleotide sequence ID" value="NZ_AHMY02000040.1"/>
</dbReference>
<evidence type="ECO:0000256" key="6">
    <source>
        <dbReference type="ARBA" id="ARBA00023002"/>
    </source>
</evidence>
<dbReference type="InterPro" id="IPR051395">
    <property type="entry name" value="Cytochrome_c_Peroxidase/MauG"/>
</dbReference>
<evidence type="ECO:0000256" key="7">
    <source>
        <dbReference type="ARBA" id="ARBA00023004"/>
    </source>
</evidence>
<organism evidence="11 12">
    <name type="scientific">Leptospira kirschneri str. H1</name>
    <dbReference type="NCBI Taxonomy" id="1049966"/>
    <lineage>
        <taxon>Bacteria</taxon>
        <taxon>Pseudomonadati</taxon>
        <taxon>Spirochaetota</taxon>
        <taxon>Spirochaetia</taxon>
        <taxon>Leptospirales</taxon>
        <taxon>Leptospiraceae</taxon>
        <taxon>Leptospira</taxon>
    </lineage>
</organism>
<dbReference type="InterPro" id="IPR004852">
    <property type="entry name" value="Di-haem_cyt_c_peroxidsae"/>
</dbReference>
<feature type="binding site" description="covalent" evidence="8">
    <location>
        <position position="94"/>
    </location>
    <ligand>
        <name>heme c</name>
        <dbReference type="ChEBI" id="CHEBI:61717"/>
        <label>1</label>
    </ligand>
</feature>
<comment type="PTM">
    <text evidence="8">Binds 2 heme groups per subunit.</text>
</comment>
<comment type="subcellular location">
    <subcellularLocation>
        <location evidence="1">Periplasm</location>
    </subcellularLocation>
</comment>
<dbReference type="InterPro" id="IPR023929">
    <property type="entry name" value="MbnH-like"/>
</dbReference>
<keyword evidence="4" id="KW-0732">Signal</keyword>
<keyword evidence="5" id="KW-0574">Periplasm</keyword>
<dbReference type="SUPFAM" id="SSF46626">
    <property type="entry name" value="Cytochrome c"/>
    <property type="match status" value="2"/>
</dbReference>
<feature type="binding site" description="covalent" evidence="8">
    <location>
        <position position="91"/>
    </location>
    <ligand>
        <name>heme c</name>
        <dbReference type="ChEBI" id="CHEBI:61717"/>
        <label>1</label>
    </ligand>
</feature>
<dbReference type="GO" id="GO:0020037">
    <property type="term" value="F:heme binding"/>
    <property type="evidence" value="ECO:0007669"/>
    <property type="project" value="InterPro"/>
</dbReference>
<feature type="binding site" description="covalent" evidence="8">
    <location>
        <position position="249"/>
    </location>
    <ligand>
        <name>heme c</name>
        <dbReference type="ChEBI" id="CHEBI:61717"/>
        <label>2</label>
    </ligand>
</feature>
<evidence type="ECO:0000256" key="9">
    <source>
        <dbReference type="PIRSR" id="PIRSR000294-2"/>
    </source>
</evidence>
<dbReference type="InterPro" id="IPR026259">
    <property type="entry name" value="MauG/Cytc_peroxidase"/>
</dbReference>
<dbReference type="GO" id="GO:0046872">
    <property type="term" value="F:metal ion binding"/>
    <property type="evidence" value="ECO:0007669"/>
    <property type="project" value="UniProtKB-KW"/>
</dbReference>
<feature type="binding site" description="axial binding residue" evidence="9">
    <location>
        <position position="95"/>
    </location>
    <ligand>
        <name>heme c</name>
        <dbReference type="ChEBI" id="CHEBI:61717"/>
        <label>1</label>
    </ligand>
    <ligandPart>
        <name>Fe</name>
        <dbReference type="ChEBI" id="CHEBI:18248"/>
    </ligandPart>
</feature>
<dbReference type="PIRSF" id="PIRSF000294">
    <property type="entry name" value="Cytochrome-c_peroxidase"/>
    <property type="match status" value="1"/>
</dbReference>
<evidence type="ECO:0000256" key="8">
    <source>
        <dbReference type="PIRSR" id="PIRSR000294-1"/>
    </source>
</evidence>